<feature type="compositionally biased region" description="Basic residues" evidence="1">
    <location>
        <begin position="175"/>
        <end position="194"/>
    </location>
</feature>
<feature type="non-terminal residue" evidence="2">
    <location>
        <position position="1"/>
    </location>
</feature>
<feature type="region of interest" description="Disordered" evidence="1">
    <location>
        <begin position="1"/>
        <end position="194"/>
    </location>
</feature>
<feature type="compositionally biased region" description="Basic residues" evidence="1">
    <location>
        <begin position="148"/>
        <end position="168"/>
    </location>
</feature>
<feature type="compositionally biased region" description="Basic and acidic residues" evidence="1">
    <location>
        <begin position="63"/>
        <end position="78"/>
    </location>
</feature>
<proteinExistence type="predicted"/>
<feature type="compositionally biased region" description="Low complexity" evidence="1">
    <location>
        <begin position="115"/>
        <end position="125"/>
    </location>
</feature>
<sequence length="194" mass="21474">VGWGGPGSAGRGQRRGGSVVPVRPRQGRRPDLRGGPRPLPLRARPRPSRLAHRRGQPGRLARHGREAPRGHRADDPERRRARPGAGRRGAADPHRPRRARGGLPPRRARRRGRDPVPAGHRAAPAHPRRRPPAHADLADGPDRGPGGRGRRRIRRRRADGGHRRRRVGPRPAAPAHHRPAGVRPQHRARPPRLL</sequence>
<protein>
    <submittedName>
        <fullName evidence="2">Uncharacterized protein</fullName>
    </submittedName>
</protein>
<dbReference type="EMBL" id="CADCUS010000191">
    <property type="protein sequence ID" value="CAA9398672.1"/>
    <property type="molecule type" value="Genomic_DNA"/>
</dbReference>
<gene>
    <name evidence="2" type="ORF">AVDCRST_MAG66-1334</name>
</gene>
<accession>A0A6J4NVI2</accession>
<evidence type="ECO:0000313" key="2">
    <source>
        <dbReference type="EMBL" id="CAA9398672.1"/>
    </source>
</evidence>
<name>A0A6J4NVI2_9PSEU</name>
<reference evidence="2" key="1">
    <citation type="submission" date="2020-02" db="EMBL/GenBank/DDBJ databases">
        <authorList>
            <person name="Meier V. D."/>
        </authorList>
    </citation>
    <scope>NUCLEOTIDE SEQUENCE</scope>
    <source>
        <strain evidence="2">AVDCRST_MAG66</strain>
    </source>
</reference>
<feature type="non-terminal residue" evidence="2">
    <location>
        <position position="194"/>
    </location>
</feature>
<feature type="compositionally biased region" description="Basic residues" evidence="1">
    <location>
        <begin position="43"/>
        <end position="62"/>
    </location>
</feature>
<feature type="compositionally biased region" description="Basic residues" evidence="1">
    <location>
        <begin position="95"/>
        <end position="112"/>
    </location>
</feature>
<dbReference type="AlphaFoldDB" id="A0A6J4NVI2"/>
<organism evidence="2">
    <name type="scientific">uncultured Pseudonocardia sp</name>
    <dbReference type="NCBI Taxonomy" id="211455"/>
    <lineage>
        <taxon>Bacteria</taxon>
        <taxon>Bacillati</taxon>
        <taxon>Actinomycetota</taxon>
        <taxon>Actinomycetes</taxon>
        <taxon>Pseudonocardiales</taxon>
        <taxon>Pseudonocardiaceae</taxon>
        <taxon>Pseudonocardia</taxon>
        <taxon>environmental samples</taxon>
    </lineage>
</organism>
<evidence type="ECO:0000256" key="1">
    <source>
        <dbReference type="SAM" id="MobiDB-lite"/>
    </source>
</evidence>
<feature type="compositionally biased region" description="Gly residues" evidence="1">
    <location>
        <begin position="1"/>
        <end position="10"/>
    </location>
</feature>